<feature type="domain" description="vWA-MoxR associated protein C-terminal" evidence="3">
    <location>
        <begin position="233"/>
        <end position="472"/>
    </location>
</feature>
<evidence type="ECO:0000259" key="3">
    <source>
        <dbReference type="Pfam" id="PF20028"/>
    </source>
</evidence>
<dbReference type="Pfam" id="PF19956">
    <property type="entry name" value="EAD2"/>
    <property type="match status" value="1"/>
</dbReference>
<reference evidence="4 5" key="1">
    <citation type="submission" date="2020-10" db="EMBL/GenBank/DDBJ databases">
        <title>Streptomyces ferrugineus complate genome analysis.</title>
        <authorList>
            <person name="Anwar N."/>
        </authorList>
    </citation>
    <scope>NUCLEOTIDE SEQUENCE [LARGE SCALE GENOMIC DNA]</scope>
    <source>
        <strain evidence="4 5">CCTCC AA2014009</strain>
    </source>
</reference>
<gene>
    <name evidence="4" type="ORF">IM697_17065</name>
</gene>
<evidence type="ECO:0000259" key="1">
    <source>
        <dbReference type="Pfam" id="PF19916"/>
    </source>
</evidence>
<proteinExistence type="predicted"/>
<sequence length="485" mass="55541">MEERSPARIRNELVAEIVDALQMSATLRLPGSRHLWTTYLCEELGVSLEPFTGEALRPWLLGLVERCARLPDGLPCLARALRYLEQESTSVTSLLQLLEEWEAAAFFSGVDLRGLRPVLETLGPPGLPALARRASRSRVQELPSWCDSGWRVFLRLAGENSAKGEIPPSLAFLALVAEELATDGRLEEAEQLRRWHRLRQYEWGLDGDAADWELSLVPAYLIIQFEPDGLDSERYYLSHWHQSDSAGWHPVQGETRHLHRDELHAEVERLIEETEERWADLTQPVVLEFILPWELLNEPVEWWHKESSSALPTPLVMDYMVFLRSLDRLRRTAWHRPWRNKWRRLSEQPADSHSYWSHPADGPSYYFHLERELKEDQHAVCLILSAPPGGNGEADRYEFLAGLRSGVPLMIWHRRDCADPAFREAVSEIVQDRGLASLADRVARLRTEALALGPDQWDGHVGRHLAILLDDPDHQPGLRSPDRAS</sequence>
<dbReference type="InterPro" id="IPR045431">
    <property type="entry name" value="EAD2"/>
</dbReference>
<dbReference type="InterPro" id="IPR045450">
    <property type="entry name" value="VMAP_C"/>
</dbReference>
<dbReference type="AlphaFoldDB" id="A0A7M2SWC0"/>
<accession>A0A7M2SWC0</accession>
<dbReference type="Pfam" id="PF20028">
    <property type="entry name" value="VMAP-C"/>
    <property type="match status" value="1"/>
</dbReference>
<evidence type="ECO:0000313" key="4">
    <source>
        <dbReference type="EMBL" id="QOV39955.1"/>
    </source>
</evidence>
<evidence type="ECO:0000313" key="5">
    <source>
        <dbReference type="Proteomes" id="UP000594205"/>
    </source>
</evidence>
<dbReference type="RefSeq" id="WP_194048545.1">
    <property type="nucleotide sequence ID" value="NZ_CP063373.1"/>
</dbReference>
<protein>
    <submittedName>
        <fullName evidence="4">Uncharacterized protein</fullName>
    </submittedName>
</protein>
<dbReference type="Pfam" id="PF19916">
    <property type="entry name" value="VMAP-M0"/>
    <property type="match status" value="1"/>
</dbReference>
<keyword evidence="5" id="KW-1185">Reference proteome</keyword>
<name>A0A7M2SWC0_9ACTN</name>
<organism evidence="4 5">
    <name type="scientific">Streptomyces ferrugineus</name>
    <dbReference type="NCBI Taxonomy" id="1413221"/>
    <lineage>
        <taxon>Bacteria</taxon>
        <taxon>Bacillati</taxon>
        <taxon>Actinomycetota</taxon>
        <taxon>Actinomycetes</taxon>
        <taxon>Kitasatosporales</taxon>
        <taxon>Streptomycetaceae</taxon>
        <taxon>Streptomyces</taxon>
    </lineage>
</organism>
<feature type="domain" description="vWA-MoxR associated protein middle region 0" evidence="1">
    <location>
        <begin position="108"/>
        <end position="212"/>
    </location>
</feature>
<dbReference type="Proteomes" id="UP000594205">
    <property type="component" value="Chromosome"/>
</dbReference>
<dbReference type="EMBL" id="CP063373">
    <property type="protein sequence ID" value="QOV39955.1"/>
    <property type="molecule type" value="Genomic_DNA"/>
</dbReference>
<dbReference type="InterPro" id="IPR045555">
    <property type="entry name" value="VMAP-M0"/>
</dbReference>
<evidence type="ECO:0000259" key="2">
    <source>
        <dbReference type="Pfam" id="PF19956"/>
    </source>
</evidence>
<feature type="domain" description="Effector-associated" evidence="2">
    <location>
        <begin position="18"/>
        <end position="98"/>
    </location>
</feature>
<dbReference type="KEGG" id="sfeu:IM697_17065"/>